<dbReference type="PANTHER" id="PTHR30354:SF22">
    <property type="entry name" value="HIGH-AFFINITY GLUCONATE TRANSPORTER"/>
    <property type="match status" value="1"/>
</dbReference>
<keyword evidence="5 8" id="KW-1133">Transmembrane helix</keyword>
<dbReference type="Pfam" id="PF02447">
    <property type="entry name" value="GntP_permease"/>
    <property type="match status" value="1"/>
</dbReference>
<protein>
    <submittedName>
        <fullName evidence="9">Gluconate permease GntT</fullName>
    </submittedName>
</protein>
<evidence type="ECO:0000313" key="9">
    <source>
        <dbReference type="EMBL" id="SEP62651.1"/>
    </source>
</evidence>
<organism evidence="9 10">
    <name type="scientific">Neolewinella agarilytica</name>
    <dbReference type="NCBI Taxonomy" id="478744"/>
    <lineage>
        <taxon>Bacteria</taxon>
        <taxon>Pseudomonadati</taxon>
        <taxon>Bacteroidota</taxon>
        <taxon>Saprospiria</taxon>
        <taxon>Saprospirales</taxon>
        <taxon>Lewinellaceae</taxon>
        <taxon>Neolewinella</taxon>
    </lineage>
</organism>
<dbReference type="GO" id="GO:0015128">
    <property type="term" value="F:gluconate transmembrane transporter activity"/>
    <property type="evidence" value="ECO:0007669"/>
    <property type="project" value="InterPro"/>
</dbReference>
<evidence type="ECO:0000256" key="7">
    <source>
        <dbReference type="ARBA" id="ARBA00049663"/>
    </source>
</evidence>
<keyword evidence="6 8" id="KW-0472">Membrane</keyword>
<comment type="similarity">
    <text evidence="7">Belongs to the GntP permease family.</text>
</comment>
<keyword evidence="3" id="KW-1003">Cell membrane</keyword>
<dbReference type="Proteomes" id="UP000199021">
    <property type="component" value="Unassembled WGS sequence"/>
</dbReference>
<dbReference type="EMBL" id="FOFB01000001">
    <property type="protein sequence ID" value="SEP62651.1"/>
    <property type="molecule type" value="Genomic_DNA"/>
</dbReference>
<feature type="transmembrane region" description="Helical" evidence="8">
    <location>
        <begin position="381"/>
        <end position="404"/>
    </location>
</feature>
<feature type="transmembrane region" description="Helical" evidence="8">
    <location>
        <begin position="96"/>
        <end position="122"/>
    </location>
</feature>
<dbReference type="InterPro" id="IPR003474">
    <property type="entry name" value="Glcn_transporter"/>
</dbReference>
<dbReference type="PANTHER" id="PTHR30354">
    <property type="entry name" value="GNT FAMILY GLUCONATE TRANSPORTER"/>
    <property type="match status" value="1"/>
</dbReference>
<dbReference type="GO" id="GO:0005886">
    <property type="term" value="C:plasma membrane"/>
    <property type="evidence" value="ECO:0007669"/>
    <property type="project" value="UniProtKB-SubCell"/>
</dbReference>
<dbReference type="OrthoDB" id="9787129at2"/>
<sequence length="441" mass="45083">MPILITFLAVLALLVLIIWLKWHPFIALILVAIGAGLALGMGTTGTMEAIKGGVGGTLGGLAIILGLGAVLGGVIAETGAAQVITNRLVEGRKGMAVLWGLCLVGFLVGIPLFYSVAFVMMAPIIISASEKTGLPLAMVAVATVASLSVTHGFLPPHPAPVLISDTYGADIGKVLLYGLILAIPSVILAGPLLARTLKNMPQTKGALAFDKVKLPEQLPGFGTSLLCALLPVLLLGAGTLVQSFVGGAADGSTAGFSPLSLITDATFALLVGVLFAMFVLGRQTDISMAHLMKRVGKQLAPMAAVLLIIAGGGAFKQVLVNSGTSDYIVQSLEGFNANPILIAWLIAAALRVTLGSATLAAITAAGIALPLAQSGAASPELLVLATGAGSLTLSHVNDTGFWLFKEYFGLTVPQTLKSWTMMETIVSVIGLVGCLGLSYLV</sequence>
<evidence type="ECO:0000256" key="1">
    <source>
        <dbReference type="ARBA" id="ARBA00004651"/>
    </source>
</evidence>
<evidence type="ECO:0000313" key="10">
    <source>
        <dbReference type="Proteomes" id="UP000199021"/>
    </source>
</evidence>
<reference evidence="10" key="1">
    <citation type="submission" date="2016-10" db="EMBL/GenBank/DDBJ databases">
        <authorList>
            <person name="Varghese N."/>
            <person name="Submissions S."/>
        </authorList>
    </citation>
    <scope>NUCLEOTIDE SEQUENCE [LARGE SCALE GENOMIC DNA]</scope>
    <source>
        <strain evidence="10">DSM 24740</strain>
    </source>
</reference>
<evidence type="ECO:0000256" key="2">
    <source>
        <dbReference type="ARBA" id="ARBA00022448"/>
    </source>
</evidence>
<feature type="transmembrane region" description="Helical" evidence="8">
    <location>
        <begin position="174"/>
        <end position="197"/>
    </location>
</feature>
<feature type="transmembrane region" description="Helical" evidence="8">
    <location>
        <begin position="218"/>
        <end position="241"/>
    </location>
</feature>
<proteinExistence type="inferred from homology"/>
<evidence type="ECO:0000256" key="6">
    <source>
        <dbReference type="ARBA" id="ARBA00023136"/>
    </source>
</evidence>
<name>A0A1H8ZE41_9BACT</name>
<feature type="transmembrane region" description="Helical" evidence="8">
    <location>
        <begin position="340"/>
        <end position="369"/>
    </location>
</feature>
<evidence type="ECO:0000256" key="4">
    <source>
        <dbReference type="ARBA" id="ARBA00022692"/>
    </source>
</evidence>
<feature type="transmembrane region" description="Helical" evidence="8">
    <location>
        <begin position="27"/>
        <end position="46"/>
    </location>
</feature>
<keyword evidence="4 8" id="KW-0812">Transmembrane</keyword>
<feature type="transmembrane region" description="Helical" evidence="8">
    <location>
        <begin position="134"/>
        <end position="154"/>
    </location>
</feature>
<dbReference type="AlphaFoldDB" id="A0A1H8ZE41"/>
<dbReference type="FunCoup" id="A0A1H8ZE41">
    <property type="interactions" value="45"/>
</dbReference>
<dbReference type="NCBIfam" id="TIGR00791">
    <property type="entry name" value="gntP"/>
    <property type="match status" value="1"/>
</dbReference>
<evidence type="ECO:0000256" key="8">
    <source>
        <dbReference type="SAM" id="Phobius"/>
    </source>
</evidence>
<feature type="transmembrane region" description="Helical" evidence="8">
    <location>
        <begin position="261"/>
        <end position="281"/>
    </location>
</feature>
<evidence type="ECO:0000256" key="3">
    <source>
        <dbReference type="ARBA" id="ARBA00022475"/>
    </source>
</evidence>
<evidence type="ECO:0000256" key="5">
    <source>
        <dbReference type="ARBA" id="ARBA00022989"/>
    </source>
</evidence>
<dbReference type="RefSeq" id="WP_090165010.1">
    <property type="nucleotide sequence ID" value="NZ_FOFB01000001.1"/>
</dbReference>
<gene>
    <name evidence="9" type="ORF">SAMN05444359_101288</name>
</gene>
<keyword evidence="2" id="KW-0813">Transport</keyword>
<dbReference type="STRING" id="478744.SAMN05444359_101288"/>
<dbReference type="PIRSF" id="PIRSF002746">
    <property type="entry name" value="Gluconate_transporter"/>
    <property type="match status" value="1"/>
</dbReference>
<accession>A0A1H8ZE41</accession>
<keyword evidence="10" id="KW-1185">Reference proteome</keyword>
<comment type="subcellular location">
    <subcellularLocation>
        <location evidence="1">Cell membrane</location>
        <topology evidence="1">Multi-pass membrane protein</topology>
    </subcellularLocation>
</comment>
<dbReference type="InParanoid" id="A0A1H8ZE41"/>
<feature type="transmembrane region" description="Helical" evidence="8">
    <location>
        <begin position="424"/>
        <end position="440"/>
    </location>
</feature>
<feature type="transmembrane region" description="Helical" evidence="8">
    <location>
        <begin position="58"/>
        <end position="76"/>
    </location>
</feature>
<feature type="transmembrane region" description="Helical" evidence="8">
    <location>
        <begin position="302"/>
        <end position="320"/>
    </location>
</feature>